<proteinExistence type="predicted"/>
<sequence length="258" mass="25849">MKFTLAIAAFALAAPALAEAPPSRIAAERDAAIQLHQNGCSPRMFLSSLNVRLTDHRPSSADSAAPSGIADLPSCIQSCLVCSKGCEPGDVACSCTSTKYRDEVKACFDYNECSSADQFVADKQHEAQCAASTLLPLLPVPLTDLTSIVSSAPFPSSTGPVAPRDLESSLSSVLSSLSSAGSSALSSLSSASPSARSSLSSRVASASSVLSSLSSAASSAVNTSPNAAPKAWSGMGAGAWGIVVVAVAGVLVGGVLVV</sequence>
<evidence type="ECO:0000313" key="1">
    <source>
        <dbReference type="EMBL" id="KAI0044917.1"/>
    </source>
</evidence>
<gene>
    <name evidence="1" type="ORF">FA95DRAFT_1608137</name>
</gene>
<comment type="caution">
    <text evidence="1">The sequence shown here is derived from an EMBL/GenBank/DDBJ whole genome shotgun (WGS) entry which is preliminary data.</text>
</comment>
<evidence type="ECO:0000313" key="2">
    <source>
        <dbReference type="Proteomes" id="UP000814033"/>
    </source>
</evidence>
<protein>
    <submittedName>
        <fullName evidence="1">Uncharacterized protein</fullName>
    </submittedName>
</protein>
<keyword evidence="2" id="KW-1185">Reference proteome</keyword>
<organism evidence="1 2">
    <name type="scientific">Auriscalpium vulgare</name>
    <dbReference type="NCBI Taxonomy" id="40419"/>
    <lineage>
        <taxon>Eukaryota</taxon>
        <taxon>Fungi</taxon>
        <taxon>Dikarya</taxon>
        <taxon>Basidiomycota</taxon>
        <taxon>Agaricomycotina</taxon>
        <taxon>Agaricomycetes</taxon>
        <taxon>Russulales</taxon>
        <taxon>Auriscalpiaceae</taxon>
        <taxon>Auriscalpium</taxon>
    </lineage>
</organism>
<name>A0ACB8RMA2_9AGAM</name>
<dbReference type="EMBL" id="MU275967">
    <property type="protein sequence ID" value="KAI0044917.1"/>
    <property type="molecule type" value="Genomic_DNA"/>
</dbReference>
<reference evidence="1" key="2">
    <citation type="journal article" date="2022" name="New Phytol.">
        <title>Evolutionary transition to the ectomycorrhizal habit in the genomes of a hyperdiverse lineage of mushroom-forming fungi.</title>
        <authorList>
            <person name="Looney B."/>
            <person name="Miyauchi S."/>
            <person name="Morin E."/>
            <person name="Drula E."/>
            <person name="Courty P.E."/>
            <person name="Kohler A."/>
            <person name="Kuo A."/>
            <person name="LaButti K."/>
            <person name="Pangilinan J."/>
            <person name="Lipzen A."/>
            <person name="Riley R."/>
            <person name="Andreopoulos W."/>
            <person name="He G."/>
            <person name="Johnson J."/>
            <person name="Nolan M."/>
            <person name="Tritt A."/>
            <person name="Barry K.W."/>
            <person name="Grigoriev I.V."/>
            <person name="Nagy L.G."/>
            <person name="Hibbett D."/>
            <person name="Henrissat B."/>
            <person name="Matheny P.B."/>
            <person name="Labbe J."/>
            <person name="Martin F.M."/>
        </authorList>
    </citation>
    <scope>NUCLEOTIDE SEQUENCE</scope>
    <source>
        <strain evidence="1">FP105234-sp</strain>
    </source>
</reference>
<accession>A0ACB8RMA2</accession>
<dbReference type="Proteomes" id="UP000814033">
    <property type="component" value="Unassembled WGS sequence"/>
</dbReference>
<reference evidence="1" key="1">
    <citation type="submission" date="2021-02" db="EMBL/GenBank/DDBJ databases">
        <authorList>
            <consortium name="DOE Joint Genome Institute"/>
            <person name="Ahrendt S."/>
            <person name="Looney B.P."/>
            <person name="Miyauchi S."/>
            <person name="Morin E."/>
            <person name="Drula E."/>
            <person name="Courty P.E."/>
            <person name="Chicoki N."/>
            <person name="Fauchery L."/>
            <person name="Kohler A."/>
            <person name="Kuo A."/>
            <person name="Labutti K."/>
            <person name="Pangilinan J."/>
            <person name="Lipzen A."/>
            <person name="Riley R."/>
            <person name="Andreopoulos W."/>
            <person name="He G."/>
            <person name="Johnson J."/>
            <person name="Barry K.W."/>
            <person name="Grigoriev I.V."/>
            <person name="Nagy L."/>
            <person name="Hibbett D."/>
            <person name="Henrissat B."/>
            <person name="Matheny P.B."/>
            <person name="Labbe J."/>
            <person name="Martin F."/>
        </authorList>
    </citation>
    <scope>NUCLEOTIDE SEQUENCE</scope>
    <source>
        <strain evidence="1">FP105234-sp</strain>
    </source>
</reference>